<dbReference type="InterPro" id="IPR013216">
    <property type="entry name" value="Methyltransf_11"/>
</dbReference>
<dbReference type="SUPFAM" id="SSF53335">
    <property type="entry name" value="S-adenosyl-L-methionine-dependent methyltransferases"/>
    <property type="match status" value="1"/>
</dbReference>
<evidence type="ECO:0000259" key="1">
    <source>
        <dbReference type="Pfam" id="PF08241"/>
    </source>
</evidence>
<dbReference type="GO" id="GO:0032259">
    <property type="term" value="P:methylation"/>
    <property type="evidence" value="ECO:0007669"/>
    <property type="project" value="UniProtKB-KW"/>
</dbReference>
<sequence>MSLFEGVSLRYDQWYEKPFGRSAFELELSCLKRLVGNFRRGLEVGVGTGRFASALGVEFGLDPSFDMLKLARKRGIKCVQGVGEELPFRDRSFDLVLIVVSICFVEEPLRVLKESKRVLNEGGKLILGLIPKESLWAEFYTKKGIEGHPIYRHAKFYSLKDIEVMLSESGFAIGSVTSTLLEEPQDERPISNKAIVKGFARNAGFSCISATLTPL</sequence>
<reference evidence="2 3" key="1">
    <citation type="submission" date="2018-10" db="EMBL/GenBank/DDBJ databases">
        <title>Genomic Encyclopedia of Archaeal and Bacterial Type Strains, Phase II (KMG-II): from individual species to whole genera.</title>
        <authorList>
            <person name="Goeker M."/>
        </authorList>
    </citation>
    <scope>NUCLEOTIDE SEQUENCE [LARGE SCALE GENOMIC DNA]</scope>
    <source>
        <strain evidence="2 3">DSM 16510</strain>
    </source>
</reference>
<dbReference type="AlphaFoldDB" id="A0A497XRB0"/>
<dbReference type="Pfam" id="PF08241">
    <property type="entry name" value="Methyltransf_11"/>
    <property type="match status" value="1"/>
</dbReference>
<dbReference type="RefSeq" id="WP_121011103.1">
    <property type="nucleotide sequence ID" value="NZ_RCCJ01000001.1"/>
</dbReference>
<comment type="caution">
    <text evidence="2">The sequence shown here is derived from an EMBL/GenBank/DDBJ whole genome shotgun (WGS) entry which is preliminary data.</text>
</comment>
<feature type="domain" description="Methyltransferase type 11" evidence="1">
    <location>
        <begin position="42"/>
        <end position="127"/>
    </location>
</feature>
<dbReference type="PANTHER" id="PTHR42912">
    <property type="entry name" value="METHYLTRANSFERASE"/>
    <property type="match status" value="1"/>
</dbReference>
<keyword evidence="3" id="KW-1185">Reference proteome</keyword>
<accession>A0A497XRB0</accession>
<evidence type="ECO:0000313" key="2">
    <source>
        <dbReference type="EMBL" id="RLJ70804.1"/>
    </source>
</evidence>
<dbReference type="PANTHER" id="PTHR42912:SF80">
    <property type="entry name" value="METHYLTRANSFERASE DOMAIN-CONTAINING PROTEIN"/>
    <property type="match status" value="1"/>
</dbReference>
<protein>
    <submittedName>
        <fullName evidence="2">Methyltransferase family protein</fullName>
    </submittedName>
</protein>
<dbReference type="InterPro" id="IPR029063">
    <property type="entry name" value="SAM-dependent_MTases_sf"/>
</dbReference>
<proteinExistence type="predicted"/>
<dbReference type="OrthoDB" id="9772751at2"/>
<dbReference type="GO" id="GO:0008757">
    <property type="term" value="F:S-adenosylmethionine-dependent methyltransferase activity"/>
    <property type="evidence" value="ECO:0007669"/>
    <property type="project" value="InterPro"/>
</dbReference>
<dbReference type="Proteomes" id="UP000267841">
    <property type="component" value="Unassembled WGS sequence"/>
</dbReference>
<gene>
    <name evidence="2" type="ORF">BCF55_1087</name>
</gene>
<keyword evidence="2" id="KW-0489">Methyltransferase</keyword>
<organism evidence="2 3">
    <name type="scientific">Hydrogenivirga caldilitoris</name>
    <dbReference type="NCBI Taxonomy" id="246264"/>
    <lineage>
        <taxon>Bacteria</taxon>
        <taxon>Pseudomonadati</taxon>
        <taxon>Aquificota</taxon>
        <taxon>Aquificia</taxon>
        <taxon>Aquificales</taxon>
        <taxon>Aquificaceae</taxon>
        <taxon>Hydrogenivirga</taxon>
    </lineage>
</organism>
<dbReference type="InterPro" id="IPR050508">
    <property type="entry name" value="Methyltransf_Superfamily"/>
</dbReference>
<dbReference type="Gene3D" id="3.40.50.150">
    <property type="entry name" value="Vaccinia Virus protein VP39"/>
    <property type="match status" value="1"/>
</dbReference>
<evidence type="ECO:0000313" key="3">
    <source>
        <dbReference type="Proteomes" id="UP000267841"/>
    </source>
</evidence>
<keyword evidence="2" id="KW-0808">Transferase</keyword>
<dbReference type="EMBL" id="RCCJ01000001">
    <property type="protein sequence ID" value="RLJ70804.1"/>
    <property type="molecule type" value="Genomic_DNA"/>
</dbReference>
<name>A0A497XRB0_9AQUI</name>
<dbReference type="CDD" id="cd02440">
    <property type="entry name" value="AdoMet_MTases"/>
    <property type="match status" value="1"/>
</dbReference>